<keyword evidence="2" id="KW-1185">Reference proteome</keyword>
<sequence length="156" mass="17722">MSHENAKTLWDELHRRFGQLNANRLTNLEDEIHRCKQGSMTITQYYTLIKGLWDEYSEYSPIVECNCISGNPIPCTAVVAYNQKQETDYLIKFLRGLNPEFEGVKKQLLMLKPLPTVADAVDDLLQHEQELKANTSGSGKRSQTVALATIRGYQSS</sequence>
<proteinExistence type="predicted"/>
<protein>
    <recommendedName>
        <fullName evidence="3">Retrotransposon gag domain-containing protein</fullName>
    </recommendedName>
</protein>
<dbReference type="Proteomes" id="UP001497516">
    <property type="component" value="Chromosome 7"/>
</dbReference>
<reference evidence="1 2" key="1">
    <citation type="submission" date="2024-04" db="EMBL/GenBank/DDBJ databases">
        <authorList>
            <person name="Fracassetti M."/>
        </authorList>
    </citation>
    <scope>NUCLEOTIDE SEQUENCE [LARGE SCALE GENOMIC DNA]</scope>
</reference>
<dbReference type="PANTHER" id="PTHR34222">
    <property type="entry name" value="GAG_PRE-INTEGRS DOMAIN-CONTAINING PROTEIN"/>
    <property type="match status" value="1"/>
</dbReference>
<name>A0AAV2FNX0_9ROSI</name>
<gene>
    <name evidence="1" type="ORF">LTRI10_LOCUS40211</name>
</gene>
<dbReference type="PANTHER" id="PTHR34222:SF99">
    <property type="entry name" value="PROTEIN, PUTATIVE-RELATED"/>
    <property type="match status" value="1"/>
</dbReference>
<dbReference type="AlphaFoldDB" id="A0AAV2FNX0"/>
<evidence type="ECO:0008006" key="3">
    <source>
        <dbReference type="Google" id="ProtNLM"/>
    </source>
</evidence>
<organism evidence="1 2">
    <name type="scientific">Linum trigynum</name>
    <dbReference type="NCBI Taxonomy" id="586398"/>
    <lineage>
        <taxon>Eukaryota</taxon>
        <taxon>Viridiplantae</taxon>
        <taxon>Streptophyta</taxon>
        <taxon>Embryophyta</taxon>
        <taxon>Tracheophyta</taxon>
        <taxon>Spermatophyta</taxon>
        <taxon>Magnoliopsida</taxon>
        <taxon>eudicotyledons</taxon>
        <taxon>Gunneridae</taxon>
        <taxon>Pentapetalae</taxon>
        <taxon>rosids</taxon>
        <taxon>fabids</taxon>
        <taxon>Malpighiales</taxon>
        <taxon>Linaceae</taxon>
        <taxon>Linum</taxon>
    </lineage>
</organism>
<evidence type="ECO:0000313" key="2">
    <source>
        <dbReference type="Proteomes" id="UP001497516"/>
    </source>
</evidence>
<accession>A0AAV2FNX0</accession>
<dbReference type="EMBL" id="OZ034820">
    <property type="protein sequence ID" value="CAL1400061.1"/>
    <property type="molecule type" value="Genomic_DNA"/>
</dbReference>
<evidence type="ECO:0000313" key="1">
    <source>
        <dbReference type="EMBL" id="CAL1400061.1"/>
    </source>
</evidence>